<keyword evidence="1" id="KW-1133">Transmembrane helix</keyword>
<sequence length="509" mass="56368">MKKLWWVVVCLVVALFPAVVQADGMLISPPHKPMVETGQKAVIWHDGKRETLVLSTTFRGEAEDFAWIIPVPNKPEVTSSKDELFTALDDYTRPKYNNRYDSAMPMIGSVSTVGMEESGVTVVESKKVDVYDITVLEAVDGKSLREWLTKNGYEYPTNRDLLLQHYALKRWFFVAAKISTEALGYMGTSLRTGHMTPLMISFDSEGIVYPLKISGPGSKYNEADKLAAYGFEMGSEKWSGGTVIAKDAWQGVSVYRLTVPSYGNAELGNAMGYKSISGLKTGVDYVFSAYVKAKPGASGEAKLRVSGGGIERMSNVVDLATNDEWRRLQVVFRPTSSSTPMLNLMVEGSPKTEVYWDGIQFEKGIVPTAFEEEVLDSTTSQIANESVNIILYVFSNHKKTVPGFSVGYAGDVSAKEIQKMAYQDDGTPWMKTNKKMYLTKLSRSMTQAQMTDDLIIRDAEDNDAVGGGQAGLGDGWGRTVLVLGLPLGLEIGGIYYFWYSRLRRKEKQK</sequence>
<evidence type="ECO:0000256" key="2">
    <source>
        <dbReference type="SAM" id="SignalP"/>
    </source>
</evidence>
<dbReference type="Pfam" id="PF10092">
    <property type="entry name" value="DUF2330"/>
    <property type="match status" value="1"/>
</dbReference>
<feature type="transmembrane region" description="Helical" evidence="1">
    <location>
        <begin position="480"/>
        <end position="499"/>
    </location>
</feature>
<dbReference type="AlphaFoldDB" id="A0A1F4ZSB2"/>
<dbReference type="Gene3D" id="2.60.120.260">
    <property type="entry name" value="Galactose-binding domain-like"/>
    <property type="match status" value="1"/>
</dbReference>
<gene>
    <name evidence="3" type="ORF">A2397_01585</name>
</gene>
<organism evidence="3 4">
    <name type="scientific">Candidatus Amesbacteria bacterium RIFOXYB1_FULL_44_23</name>
    <dbReference type="NCBI Taxonomy" id="1797263"/>
    <lineage>
        <taxon>Bacteria</taxon>
        <taxon>Candidatus Amesiibacteriota</taxon>
    </lineage>
</organism>
<dbReference type="Proteomes" id="UP000176424">
    <property type="component" value="Unassembled WGS sequence"/>
</dbReference>
<dbReference type="InterPro" id="IPR019283">
    <property type="entry name" value="DUF2330"/>
</dbReference>
<protein>
    <recommendedName>
        <fullName evidence="5">CBM-cenC domain-containing protein</fullName>
    </recommendedName>
</protein>
<accession>A0A1F4ZSB2</accession>
<comment type="caution">
    <text evidence="3">The sequence shown here is derived from an EMBL/GenBank/DDBJ whole genome shotgun (WGS) entry which is preliminary data.</text>
</comment>
<evidence type="ECO:0000313" key="4">
    <source>
        <dbReference type="Proteomes" id="UP000176424"/>
    </source>
</evidence>
<evidence type="ECO:0008006" key="5">
    <source>
        <dbReference type="Google" id="ProtNLM"/>
    </source>
</evidence>
<dbReference type="STRING" id="1797263.A2397_01585"/>
<dbReference type="EMBL" id="MEXR01000038">
    <property type="protein sequence ID" value="OGD09140.1"/>
    <property type="molecule type" value="Genomic_DNA"/>
</dbReference>
<proteinExistence type="predicted"/>
<keyword evidence="1" id="KW-0812">Transmembrane</keyword>
<feature type="signal peptide" evidence="2">
    <location>
        <begin position="1"/>
        <end position="22"/>
    </location>
</feature>
<keyword evidence="1" id="KW-0472">Membrane</keyword>
<name>A0A1F4ZSB2_9BACT</name>
<reference evidence="3 4" key="1">
    <citation type="journal article" date="2016" name="Nat. Commun.">
        <title>Thousands of microbial genomes shed light on interconnected biogeochemical processes in an aquifer system.</title>
        <authorList>
            <person name="Anantharaman K."/>
            <person name="Brown C.T."/>
            <person name="Hug L.A."/>
            <person name="Sharon I."/>
            <person name="Castelle C.J."/>
            <person name="Probst A.J."/>
            <person name="Thomas B.C."/>
            <person name="Singh A."/>
            <person name="Wilkins M.J."/>
            <person name="Karaoz U."/>
            <person name="Brodie E.L."/>
            <person name="Williams K.H."/>
            <person name="Hubbard S.S."/>
            <person name="Banfield J.F."/>
        </authorList>
    </citation>
    <scope>NUCLEOTIDE SEQUENCE [LARGE SCALE GENOMIC DNA]</scope>
</reference>
<evidence type="ECO:0000313" key="3">
    <source>
        <dbReference type="EMBL" id="OGD09140.1"/>
    </source>
</evidence>
<evidence type="ECO:0000256" key="1">
    <source>
        <dbReference type="SAM" id="Phobius"/>
    </source>
</evidence>
<keyword evidence="2" id="KW-0732">Signal</keyword>
<feature type="chain" id="PRO_5009516045" description="CBM-cenC domain-containing protein" evidence="2">
    <location>
        <begin position="23"/>
        <end position="509"/>
    </location>
</feature>